<evidence type="ECO:0000313" key="21">
    <source>
        <dbReference type="WBParaSite" id="scf7180000423810.g11670"/>
    </source>
</evidence>
<dbReference type="GO" id="GO:0006633">
    <property type="term" value="P:fatty acid biosynthetic process"/>
    <property type="evidence" value="ECO:0007669"/>
    <property type="project" value="UniProtKB-KW"/>
</dbReference>
<feature type="domain" description="RRM" evidence="18">
    <location>
        <begin position="202"/>
        <end position="278"/>
    </location>
</feature>
<keyword evidence="9" id="KW-0862">Zinc</keyword>
<accession>A0A915PBA5</accession>
<dbReference type="Pfam" id="PF00173">
    <property type="entry name" value="Cyt-b5"/>
    <property type="match status" value="1"/>
</dbReference>
<dbReference type="GO" id="GO:0005506">
    <property type="term" value="F:iron ion binding"/>
    <property type="evidence" value="ECO:0007669"/>
    <property type="project" value="InterPro"/>
</dbReference>
<keyword evidence="15" id="KW-0694">RNA-binding</keyword>
<dbReference type="AlphaFoldDB" id="A0A915PBA5"/>
<dbReference type="Pfam" id="PF00076">
    <property type="entry name" value="RRM_1"/>
    <property type="match status" value="1"/>
</dbReference>
<dbReference type="SUPFAM" id="SSF55856">
    <property type="entry name" value="Cytochrome b5-like heme/steroid binding domain"/>
    <property type="match status" value="1"/>
</dbReference>
<dbReference type="InterPro" id="IPR036400">
    <property type="entry name" value="Cyt_B5-like_heme/steroid_sf"/>
</dbReference>
<dbReference type="InterPro" id="IPR000504">
    <property type="entry name" value="RRM_dom"/>
</dbReference>
<sequence length="864" mass="97954">MANDENGLHVANEDDEIEDQFILVLDPTDNDPVEILLSKDQTLPISSLEHAFPGAHGLKYKNPSTGGKRIVSFDDNKKAFVAPSDGWGGKLFDVIFQPKSILMINVDNNDVKTEPFEKEPIPITNLKRKSDSESSNNNKKVFKKDNNLLGEELDEKPNNFINEENKEHHEGVSEYKEEFISKGSTRSGNFELPPAVVEKVPSDLIVFGLPYELDDWAFREYFEQFGAVEYEEIKRKPNGGSRGFAFVRMINYVDQVRALSVPTHTIGGRECVLKMSALDKGKSDSFENISVNPRLYIGALSGDVGKERLREYLQEHLYRFDKRATIHEIFYPNPFRNFAFVTVTSAVAARELLRQHDFFIDGHYFMLTLAMPRKGEETTPGIIAPPIQNQRGNGWFPKQGPQQIVGPPPRGPPPPVIDNWPRPPDVYWNNYPPSVQHPQLPPQQIKKPPVFGAYGVRSNEDYMPPIRGGGVPADYVLPPRGERGYVYNNQIQRPHPSTCDQSAFPPIAGGGAGFTRKPRSPSFDPREEMLRSMPFGGQQKLGRSDNYDSWVGESNSSGGPPLMNPNDAEVVLNKLPNDAVSTALRMLQSIMTAQQQKERLYDGRNEEEGNQRMIKGKSNSSNKQPLLVSFDGKFFDIAEFAPRHPGGEKVLQIAAGSDIGQFLGGEEELLGFIHKHSLGAYNILKRYSLDKQFKNDPLIDGQEPILFKIGELGERYWTWIHQPYDGAVRMFKSNFLEQLTRTKWWVIPMFWLPLHGLHHKTPLDKDRLVFPPAAALIIVGFFYSFYRLLLPYPIFCCFGTGKLTGYIIYDLIHYYLHHGTPEANSKWHKRKIYHHNHHFKDSQSGFGISTTLWDHVFGTLGAVR</sequence>
<dbReference type="SMART" id="SM00360">
    <property type="entry name" value="RRM"/>
    <property type="match status" value="2"/>
</dbReference>
<dbReference type="InterPro" id="IPR041105">
    <property type="entry name" value="TDP-43_N"/>
</dbReference>
<dbReference type="GO" id="GO:0003723">
    <property type="term" value="F:RNA binding"/>
    <property type="evidence" value="ECO:0007669"/>
    <property type="project" value="UniProtKB-UniRule"/>
</dbReference>
<dbReference type="Gene3D" id="3.10.120.10">
    <property type="entry name" value="Cytochrome b5-like heme/steroid binding domain"/>
    <property type="match status" value="1"/>
</dbReference>
<evidence type="ECO:0000256" key="11">
    <source>
        <dbReference type="ARBA" id="ARBA00023002"/>
    </source>
</evidence>
<keyword evidence="8" id="KW-0276">Fatty acid metabolism</keyword>
<evidence type="ECO:0000256" key="13">
    <source>
        <dbReference type="ARBA" id="ARBA00023136"/>
    </source>
</evidence>
<comment type="subcellular location">
    <subcellularLocation>
        <location evidence="2">Endoplasmic reticulum membrane</location>
        <topology evidence="2">Multi-pass membrane protein</topology>
    </subcellularLocation>
</comment>
<feature type="compositionally biased region" description="Basic and acidic residues" evidence="16">
    <location>
        <begin position="597"/>
        <end position="610"/>
    </location>
</feature>
<dbReference type="InterPro" id="IPR014430">
    <property type="entry name" value="Scs7"/>
</dbReference>
<dbReference type="InterPro" id="IPR012677">
    <property type="entry name" value="Nucleotide-bd_a/b_plait_sf"/>
</dbReference>
<evidence type="ECO:0000256" key="9">
    <source>
        <dbReference type="ARBA" id="ARBA00022833"/>
    </source>
</evidence>
<evidence type="ECO:0000256" key="16">
    <source>
        <dbReference type="SAM" id="MobiDB-lite"/>
    </source>
</evidence>
<dbReference type="PANTHER" id="PTHR12863:SF1">
    <property type="entry name" value="FATTY ACID 2-HYDROXYLASE"/>
    <property type="match status" value="1"/>
</dbReference>
<comment type="similarity">
    <text evidence="3">Belongs to the sterol desaturase family. SCS7 subfamily.</text>
</comment>
<dbReference type="Proteomes" id="UP000887560">
    <property type="component" value="Unplaced"/>
</dbReference>
<feature type="transmembrane region" description="Helical" evidence="17">
    <location>
        <begin position="768"/>
        <end position="786"/>
    </location>
</feature>
<feature type="domain" description="Cytochrome b5 heme-binding" evidence="19">
    <location>
        <begin position="617"/>
        <end position="713"/>
    </location>
</feature>
<keyword evidence="4" id="KW-0444">Lipid biosynthesis</keyword>
<feature type="region of interest" description="Disordered" evidence="16">
    <location>
        <begin position="597"/>
        <end position="620"/>
    </location>
</feature>
<keyword evidence="20" id="KW-1185">Reference proteome</keyword>
<evidence type="ECO:0000256" key="5">
    <source>
        <dbReference type="ARBA" id="ARBA00022692"/>
    </source>
</evidence>
<keyword evidence="5 17" id="KW-0812">Transmembrane</keyword>
<dbReference type="InterPro" id="IPR006694">
    <property type="entry name" value="Fatty_acid_hydroxylase"/>
</dbReference>
<keyword evidence="7" id="KW-0256">Endoplasmic reticulum</keyword>
<evidence type="ECO:0000256" key="17">
    <source>
        <dbReference type="SAM" id="Phobius"/>
    </source>
</evidence>
<dbReference type="PROSITE" id="PS50102">
    <property type="entry name" value="RRM"/>
    <property type="match status" value="1"/>
</dbReference>
<keyword evidence="12" id="KW-0443">Lipid metabolism</keyword>
<evidence type="ECO:0000256" key="8">
    <source>
        <dbReference type="ARBA" id="ARBA00022832"/>
    </source>
</evidence>
<dbReference type="CDD" id="cd19609">
    <property type="entry name" value="NTD_TDP-43"/>
    <property type="match status" value="1"/>
</dbReference>
<dbReference type="Pfam" id="PF04116">
    <property type="entry name" value="FA_hydroxylase"/>
    <property type="match status" value="1"/>
</dbReference>
<dbReference type="SUPFAM" id="SSF54928">
    <property type="entry name" value="RNA-binding domain, RBD"/>
    <property type="match status" value="1"/>
</dbReference>
<evidence type="ECO:0000256" key="15">
    <source>
        <dbReference type="PROSITE-ProRule" id="PRU00176"/>
    </source>
</evidence>
<feature type="region of interest" description="Disordered" evidence="16">
    <location>
        <begin position="122"/>
        <end position="148"/>
    </location>
</feature>
<evidence type="ECO:0000259" key="19">
    <source>
        <dbReference type="PROSITE" id="PS50255"/>
    </source>
</evidence>
<keyword evidence="10 17" id="KW-1133">Transmembrane helix</keyword>
<name>A0A915PBA5_9BILA</name>
<evidence type="ECO:0000256" key="7">
    <source>
        <dbReference type="ARBA" id="ARBA00022824"/>
    </source>
</evidence>
<evidence type="ECO:0000256" key="4">
    <source>
        <dbReference type="ARBA" id="ARBA00022516"/>
    </source>
</evidence>
<evidence type="ECO:0000256" key="1">
    <source>
        <dbReference type="ARBA" id="ARBA00001947"/>
    </source>
</evidence>
<dbReference type="InterPro" id="IPR001199">
    <property type="entry name" value="Cyt_B5-like_heme/steroid-bd"/>
</dbReference>
<evidence type="ECO:0000256" key="6">
    <source>
        <dbReference type="ARBA" id="ARBA00022723"/>
    </source>
</evidence>
<protein>
    <submittedName>
        <fullName evidence="21">Cytochrome b5 heme-binding domain-containing protein</fullName>
    </submittedName>
</protein>
<organism evidence="20 21">
    <name type="scientific">Meloidogyne floridensis</name>
    <dbReference type="NCBI Taxonomy" id="298350"/>
    <lineage>
        <taxon>Eukaryota</taxon>
        <taxon>Metazoa</taxon>
        <taxon>Ecdysozoa</taxon>
        <taxon>Nematoda</taxon>
        <taxon>Chromadorea</taxon>
        <taxon>Rhabditida</taxon>
        <taxon>Tylenchina</taxon>
        <taxon>Tylenchomorpha</taxon>
        <taxon>Tylenchoidea</taxon>
        <taxon>Meloidogynidae</taxon>
        <taxon>Meloidogyninae</taxon>
        <taxon>Meloidogyne</taxon>
    </lineage>
</organism>
<evidence type="ECO:0000256" key="2">
    <source>
        <dbReference type="ARBA" id="ARBA00004477"/>
    </source>
</evidence>
<proteinExistence type="inferred from homology"/>
<keyword evidence="6" id="KW-0479">Metal-binding</keyword>
<evidence type="ECO:0000256" key="14">
    <source>
        <dbReference type="ARBA" id="ARBA00023160"/>
    </source>
</evidence>
<dbReference type="PANTHER" id="PTHR12863">
    <property type="entry name" value="FATTY ACID HYDROXYLASE"/>
    <property type="match status" value="1"/>
</dbReference>
<dbReference type="PROSITE" id="PS50255">
    <property type="entry name" value="CYTOCHROME_B5_2"/>
    <property type="match status" value="1"/>
</dbReference>
<comment type="cofactor">
    <cofactor evidence="1">
        <name>Zn(2+)</name>
        <dbReference type="ChEBI" id="CHEBI:29105"/>
    </cofactor>
</comment>
<evidence type="ECO:0000259" key="18">
    <source>
        <dbReference type="PROSITE" id="PS50102"/>
    </source>
</evidence>
<keyword evidence="11" id="KW-0560">Oxidoreductase</keyword>
<dbReference type="GO" id="GO:0005789">
    <property type="term" value="C:endoplasmic reticulum membrane"/>
    <property type="evidence" value="ECO:0007669"/>
    <property type="project" value="UniProtKB-SubCell"/>
</dbReference>
<dbReference type="WBParaSite" id="scf7180000423810.g11670">
    <property type="protein sequence ID" value="scf7180000423810.g11670"/>
    <property type="gene ID" value="scf7180000423810.g11670"/>
</dbReference>
<evidence type="ECO:0000256" key="10">
    <source>
        <dbReference type="ARBA" id="ARBA00022989"/>
    </source>
</evidence>
<evidence type="ECO:0000256" key="3">
    <source>
        <dbReference type="ARBA" id="ARBA00005747"/>
    </source>
</evidence>
<evidence type="ECO:0000313" key="20">
    <source>
        <dbReference type="Proteomes" id="UP000887560"/>
    </source>
</evidence>
<dbReference type="InterPro" id="IPR035979">
    <property type="entry name" value="RBD_domain_sf"/>
</dbReference>
<dbReference type="Pfam" id="PF18694">
    <property type="entry name" value="TDP-43_N"/>
    <property type="match status" value="1"/>
</dbReference>
<reference evidence="21" key="1">
    <citation type="submission" date="2022-11" db="UniProtKB">
        <authorList>
            <consortium name="WormBaseParasite"/>
        </authorList>
    </citation>
    <scope>IDENTIFICATION</scope>
</reference>
<dbReference type="Gene3D" id="3.30.70.330">
    <property type="match status" value="2"/>
</dbReference>
<evidence type="ECO:0000256" key="12">
    <source>
        <dbReference type="ARBA" id="ARBA00023098"/>
    </source>
</evidence>
<dbReference type="GO" id="GO:0080132">
    <property type="term" value="F:fatty acid 2-hydroxylase activity"/>
    <property type="evidence" value="ECO:0007669"/>
    <property type="project" value="InterPro"/>
</dbReference>
<feature type="region of interest" description="Disordered" evidence="16">
    <location>
        <begin position="536"/>
        <end position="566"/>
    </location>
</feature>
<keyword evidence="14" id="KW-0275">Fatty acid biosynthesis</keyword>
<keyword evidence="13 17" id="KW-0472">Membrane</keyword>